<dbReference type="Pfam" id="PF03692">
    <property type="entry name" value="CxxCxxCC"/>
    <property type="match status" value="1"/>
</dbReference>
<proteinExistence type="predicted"/>
<accession>A0ABM7PKP2</accession>
<reference evidence="1 2" key="1">
    <citation type="submission" date="2021-02" db="EMBL/GenBank/DDBJ databases">
        <title>Complete genome of Desulfoluna sp. strain ASN36.</title>
        <authorList>
            <person name="Takahashi A."/>
            <person name="Kojima H."/>
            <person name="Fukui M."/>
        </authorList>
    </citation>
    <scope>NUCLEOTIDE SEQUENCE [LARGE SCALE GENOMIC DNA]</scope>
    <source>
        <strain evidence="1 2">ASN36</strain>
    </source>
</reference>
<evidence type="ECO:0000313" key="2">
    <source>
        <dbReference type="Proteomes" id="UP001320148"/>
    </source>
</evidence>
<dbReference type="Proteomes" id="UP001320148">
    <property type="component" value="Chromosome"/>
</dbReference>
<protein>
    <submittedName>
        <fullName evidence="1">Lipoprotein</fullName>
    </submittedName>
</protein>
<gene>
    <name evidence="1" type="ORF">DSLASN_36190</name>
</gene>
<organism evidence="1 2">
    <name type="scientific">Desulfoluna limicola</name>
    <dbReference type="NCBI Taxonomy" id="2810562"/>
    <lineage>
        <taxon>Bacteria</taxon>
        <taxon>Pseudomonadati</taxon>
        <taxon>Thermodesulfobacteriota</taxon>
        <taxon>Desulfobacteria</taxon>
        <taxon>Desulfobacterales</taxon>
        <taxon>Desulfolunaceae</taxon>
        <taxon>Desulfoluna</taxon>
    </lineage>
</organism>
<name>A0ABM7PKP2_9BACT</name>
<dbReference type="RefSeq" id="WP_236889396.1">
    <property type="nucleotide sequence ID" value="NZ_AP024488.1"/>
</dbReference>
<keyword evidence="1" id="KW-0449">Lipoprotein</keyword>
<dbReference type="PANTHER" id="PTHR35866">
    <property type="entry name" value="PUTATIVE-RELATED"/>
    <property type="match status" value="1"/>
</dbReference>
<sequence length="259" mass="29965">MKHLDTDTLDGLEGHIKEGETFRFRCHDGLTCFNRCCRNLNLFLSPYDVLRLKQGLGITAGEFIDRFTDAVLREGKHFPELLLRMNDDAEATCSFLSEAGCTAYEFRPDTCRTFPAEHGIYYDDTGKKKRVLFLRPPAFCEGIHEERELTMDAWQKDQNAEKHNAMNELWAEVETLFANNPWGAEGPNGQRGKMAFMAAYNVDAFRSFLFESSFLKRCKIKSDLKMKLKRDDVAVMKFGFEWIKLFLYGVPSNMMKMKK</sequence>
<evidence type="ECO:0000313" key="1">
    <source>
        <dbReference type="EMBL" id="BCS97987.1"/>
    </source>
</evidence>
<dbReference type="EMBL" id="AP024488">
    <property type="protein sequence ID" value="BCS97987.1"/>
    <property type="molecule type" value="Genomic_DNA"/>
</dbReference>
<keyword evidence="2" id="KW-1185">Reference proteome</keyword>
<dbReference type="PANTHER" id="PTHR35866:SF1">
    <property type="entry name" value="YKGJ FAMILY CYSTEINE CLUSTER PROTEIN"/>
    <property type="match status" value="1"/>
</dbReference>
<dbReference type="InterPro" id="IPR005358">
    <property type="entry name" value="Puta_zinc/iron-chelating_dom"/>
</dbReference>